<proteinExistence type="predicted"/>
<accession>A0A0E9WM12</accession>
<protein>
    <submittedName>
        <fullName evidence="1">Uncharacterized protein</fullName>
    </submittedName>
</protein>
<evidence type="ECO:0000313" key="1">
    <source>
        <dbReference type="EMBL" id="JAH91377.1"/>
    </source>
</evidence>
<reference evidence="1" key="2">
    <citation type="journal article" date="2015" name="Fish Shellfish Immunol.">
        <title>Early steps in the European eel (Anguilla anguilla)-Vibrio vulnificus interaction in the gills: Role of the RtxA13 toxin.</title>
        <authorList>
            <person name="Callol A."/>
            <person name="Pajuelo D."/>
            <person name="Ebbesson L."/>
            <person name="Teles M."/>
            <person name="MacKenzie S."/>
            <person name="Amaro C."/>
        </authorList>
    </citation>
    <scope>NUCLEOTIDE SEQUENCE</scope>
</reference>
<reference evidence="1" key="1">
    <citation type="submission" date="2014-11" db="EMBL/GenBank/DDBJ databases">
        <authorList>
            <person name="Amaro Gonzalez C."/>
        </authorList>
    </citation>
    <scope>NUCLEOTIDE SEQUENCE</scope>
</reference>
<dbReference type="EMBL" id="GBXM01017200">
    <property type="protein sequence ID" value="JAH91377.1"/>
    <property type="molecule type" value="Transcribed_RNA"/>
</dbReference>
<name>A0A0E9WM12_ANGAN</name>
<organism evidence="1">
    <name type="scientific">Anguilla anguilla</name>
    <name type="common">European freshwater eel</name>
    <name type="synonym">Muraena anguilla</name>
    <dbReference type="NCBI Taxonomy" id="7936"/>
    <lineage>
        <taxon>Eukaryota</taxon>
        <taxon>Metazoa</taxon>
        <taxon>Chordata</taxon>
        <taxon>Craniata</taxon>
        <taxon>Vertebrata</taxon>
        <taxon>Euteleostomi</taxon>
        <taxon>Actinopterygii</taxon>
        <taxon>Neopterygii</taxon>
        <taxon>Teleostei</taxon>
        <taxon>Anguilliformes</taxon>
        <taxon>Anguillidae</taxon>
        <taxon>Anguilla</taxon>
    </lineage>
</organism>
<sequence>MTVFQTAIPGFQWVLAVSIHHCRCLVTKKRLVELCF</sequence>
<dbReference type="AlphaFoldDB" id="A0A0E9WM12"/>